<dbReference type="RefSeq" id="WP_042215492.1">
    <property type="nucleotide sequence ID" value="NZ_CP009285.1"/>
</dbReference>
<dbReference type="OrthoDB" id="2678750at2"/>
<organism evidence="1 2">
    <name type="scientific">Paenibacillus borealis</name>
    <dbReference type="NCBI Taxonomy" id="160799"/>
    <lineage>
        <taxon>Bacteria</taxon>
        <taxon>Bacillati</taxon>
        <taxon>Bacillota</taxon>
        <taxon>Bacilli</taxon>
        <taxon>Bacillales</taxon>
        <taxon>Paenibacillaceae</taxon>
        <taxon>Paenibacillus</taxon>
    </lineage>
</organism>
<protein>
    <recommendedName>
        <fullName evidence="3">DUF2487 domain-containing protein</fullName>
    </recommendedName>
</protein>
<gene>
    <name evidence="1" type="ORF">PBOR_23210</name>
</gene>
<dbReference type="EMBL" id="CP009285">
    <property type="protein sequence ID" value="AIQ59528.1"/>
    <property type="molecule type" value="Genomic_DNA"/>
</dbReference>
<proteinExistence type="predicted"/>
<dbReference type="Pfam" id="PF10673">
    <property type="entry name" value="DUF2487"/>
    <property type="match status" value="1"/>
</dbReference>
<accession>A0A089LK33</accession>
<dbReference type="Proteomes" id="UP000029518">
    <property type="component" value="Chromosome"/>
</dbReference>
<sequence length="141" mass="15780">MKFSDFDRKTWEADGHFYDTCVIPYTGLQGTETPPETVAALERQRDFLDLVEKPFQGRVVTYPAVQYGGAESIALLNGLCRKVKSIGFQYAIVLSANEALLEEKVYESDLLLCLPGLKGDSDASVSSRVRDEIQRLWLNGK</sequence>
<dbReference type="AlphaFoldDB" id="A0A089LK33"/>
<dbReference type="InterPro" id="IPR019615">
    <property type="entry name" value="DUF2487"/>
</dbReference>
<reference evidence="1" key="1">
    <citation type="submission" date="2014-08" db="EMBL/GenBank/DDBJ databases">
        <title>Comparative genomics of the Paenibacillus odorifer group.</title>
        <authorList>
            <person name="den Bakker H.C."/>
            <person name="Tsai Y.-C.Y.-C."/>
            <person name="Martin N."/>
            <person name="Korlach J."/>
            <person name="Wiedmann M."/>
        </authorList>
    </citation>
    <scope>NUCLEOTIDE SEQUENCE [LARGE SCALE GENOMIC DNA]</scope>
    <source>
        <strain evidence="1">DSM 13188</strain>
    </source>
</reference>
<name>A0A089LK33_PAEBO</name>
<dbReference type="KEGG" id="pbd:PBOR_23210"/>
<keyword evidence="2" id="KW-1185">Reference proteome</keyword>
<evidence type="ECO:0008006" key="3">
    <source>
        <dbReference type="Google" id="ProtNLM"/>
    </source>
</evidence>
<dbReference type="HOGENOM" id="CLU_1833216_0_0_9"/>
<evidence type="ECO:0000313" key="2">
    <source>
        <dbReference type="Proteomes" id="UP000029518"/>
    </source>
</evidence>
<evidence type="ECO:0000313" key="1">
    <source>
        <dbReference type="EMBL" id="AIQ59528.1"/>
    </source>
</evidence>